<evidence type="ECO:0000313" key="3">
    <source>
        <dbReference type="EMBL" id="WMW80127.1"/>
    </source>
</evidence>
<dbReference type="EMBL" id="CP133720">
    <property type="protein sequence ID" value="WMW80127.1"/>
    <property type="molecule type" value="Genomic_DNA"/>
</dbReference>
<sequence>MLSFSHNLTQKRTQKFTTHAIALALASFAFNAASHAQQTNKSDEVGIASFNIAWAGTKADFKTHLAVCSAPEVNWCDTRPRIMRGATEPTKEEADRAKQCQSNIEAAAGGFEKSMMVAPCNAYRLNASNWSNGEAWYDEKMTGLTSTIDKLVTEQGIGIMAFQEVKSRETIQAILGKHVNDFETCVAEHNAFQTVGFAWKKSLSSKPAVCRSEEALAIKDNEEETSKIRKLRPGVELNITVGATPLSILNVHLKSSCANLITTDRYAGHVLTDDDKACKILNRQVAPLENWIERVASKTPLFVVLGDFNRRLDEEAASNPPKDQVRSDGSDPASPNKTGPHGEVKTRLLWQELSDGNPSLVQVPLAEGTGACKGFVGLDHILISEALNAKQNGAASSVKVGVDQLKGQKIISSDHCPRITTLKLR</sequence>
<evidence type="ECO:0000256" key="1">
    <source>
        <dbReference type="SAM" id="MobiDB-lite"/>
    </source>
</evidence>
<organism evidence="3 4">
    <name type="scientific">Undibacterium cyanobacteriorum</name>
    <dbReference type="NCBI Taxonomy" id="3073561"/>
    <lineage>
        <taxon>Bacteria</taxon>
        <taxon>Pseudomonadati</taxon>
        <taxon>Pseudomonadota</taxon>
        <taxon>Betaproteobacteria</taxon>
        <taxon>Burkholderiales</taxon>
        <taxon>Oxalobacteraceae</taxon>
        <taxon>Undibacterium</taxon>
    </lineage>
</organism>
<keyword evidence="2" id="KW-0732">Signal</keyword>
<reference evidence="3" key="1">
    <citation type="submission" date="2023-09" db="EMBL/GenBank/DDBJ databases">
        <title>Undibacterium sp. 20NA77.5 isolated from freshwater.</title>
        <authorList>
            <person name="Le V."/>
            <person name="Ko S.-R."/>
            <person name="Ahn C.-Y."/>
            <person name="Oh H.-M."/>
        </authorList>
    </citation>
    <scope>NUCLEOTIDE SEQUENCE</scope>
    <source>
        <strain evidence="3">20NA77.5</strain>
    </source>
</reference>
<evidence type="ECO:0000256" key="2">
    <source>
        <dbReference type="SAM" id="SignalP"/>
    </source>
</evidence>
<gene>
    <name evidence="3" type="ORF">RF679_15960</name>
</gene>
<dbReference type="Proteomes" id="UP001181355">
    <property type="component" value="Chromosome"/>
</dbReference>
<name>A0ABY9RIH0_9BURK</name>
<accession>A0ABY9RIH0</accession>
<feature type="signal peptide" evidence="2">
    <location>
        <begin position="1"/>
        <end position="32"/>
    </location>
</feature>
<dbReference type="InterPro" id="IPR036691">
    <property type="entry name" value="Endo/exonu/phosph_ase_sf"/>
</dbReference>
<feature type="chain" id="PRO_5047510281" description="Endonuclease/exonuclease/phosphatase domain-containing protein" evidence="2">
    <location>
        <begin position="33"/>
        <end position="425"/>
    </location>
</feature>
<evidence type="ECO:0008006" key="5">
    <source>
        <dbReference type="Google" id="ProtNLM"/>
    </source>
</evidence>
<protein>
    <recommendedName>
        <fullName evidence="5">Endonuclease/exonuclease/phosphatase domain-containing protein</fullName>
    </recommendedName>
</protein>
<dbReference type="SUPFAM" id="SSF56219">
    <property type="entry name" value="DNase I-like"/>
    <property type="match status" value="1"/>
</dbReference>
<proteinExistence type="predicted"/>
<dbReference type="RefSeq" id="WP_309481620.1">
    <property type="nucleotide sequence ID" value="NZ_CP133720.1"/>
</dbReference>
<evidence type="ECO:0000313" key="4">
    <source>
        <dbReference type="Proteomes" id="UP001181355"/>
    </source>
</evidence>
<keyword evidence="4" id="KW-1185">Reference proteome</keyword>
<dbReference type="Gene3D" id="3.60.10.10">
    <property type="entry name" value="Endonuclease/exonuclease/phosphatase"/>
    <property type="match status" value="1"/>
</dbReference>
<feature type="region of interest" description="Disordered" evidence="1">
    <location>
        <begin position="314"/>
        <end position="343"/>
    </location>
</feature>